<proteinExistence type="predicted"/>
<feature type="region of interest" description="Disordered" evidence="1">
    <location>
        <begin position="1"/>
        <end position="27"/>
    </location>
</feature>
<evidence type="ECO:0008006" key="4">
    <source>
        <dbReference type="Google" id="ProtNLM"/>
    </source>
</evidence>
<evidence type="ECO:0000313" key="2">
    <source>
        <dbReference type="EMBL" id="AGU47741.1"/>
    </source>
</evidence>
<reference evidence="2 3" key="1">
    <citation type="submission" date="2012-10" db="EMBL/GenBank/DDBJ databases">
        <title>Genome sequence of Variovorax paradoxus B4.</title>
        <authorList>
            <person name="Schuldes J."/>
            <person name="Brandt U."/>
            <person name="Hiessl S."/>
            <person name="Wuebbeler J.H."/>
            <person name="Thuermer A."/>
            <person name="Steinbuechel A."/>
            <person name="Daniel R."/>
        </authorList>
    </citation>
    <scope>NUCLEOTIDE SEQUENCE [LARGE SCALE GENOMIC DNA]</scope>
    <source>
        <strain evidence="2 3">B4</strain>
    </source>
</reference>
<protein>
    <recommendedName>
        <fullName evidence="4">DUF3540 domain-containing protein</fullName>
    </recommendedName>
</protein>
<dbReference type="RefSeq" id="WP_021005302.1">
    <property type="nucleotide sequence ID" value="NC_022247.1"/>
</dbReference>
<name>T1X5L9_VARPD</name>
<dbReference type="Pfam" id="PF12059">
    <property type="entry name" value="DUF3540"/>
    <property type="match status" value="1"/>
</dbReference>
<accession>T1X5L9</accession>
<dbReference type="InterPro" id="IPR021927">
    <property type="entry name" value="DUF3540"/>
</dbReference>
<organism evidence="2 3">
    <name type="scientific">Variovorax paradoxus B4</name>
    <dbReference type="NCBI Taxonomy" id="1246301"/>
    <lineage>
        <taxon>Bacteria</taxon>
        <taxon>Pseudomonadati</taxon>
        <taxon>Pseudomonadota</taxon>
        <taxon>Betaproteobacteria</taxon>
        <taxon>Burkholderiales</taxon>
        <taxon>Comamonadaceae</taxon>
        <taxon>Variovorax</taxon>
    </lineage>
</organism>
<dbReference type="PATRIC" id="fig|1246301.3.peg.628"/>
<dbReference type="AlphaFoldDB" id="T1X5L9"/>
<evidence type="ECO:0000313" key="3">
    <source>
        <dbReference type="Proteomes" id="UP000016223"/>
    </source>
</evidence>
<evidence type="ECO:0000256" key="1">
    <source>
        <dbReference type="SAM" id="MobiDB-lite"/>
    </source>
</evidence>
<dbReference type="KEGG" id="vpd:VAPA_1c06110"/>
<sequence length="226" mass="24069">MNSTMPPPRSSTATATATARSRKRRAAPPIGGTWCVGILAFDAEGRPRVNSGGQQLRATRAASCLLEPAAGDSVACLCIAPDEVWITAVLQREEGTPNVLRCGDGLRIAVDGGSLELDAKRVGVSSDALDVSTRQVTVSTETAEVVGRELSFIGTRIRIVGAMLSSVMDRVQHFSKSYLRTTEGIDRVSATHVECEAAQLMRIEGEHTLVNGRELVKARGAQIHFG</sequence>
<feature type="compositionally biased region" description="Low complexity" evidence="1">
    <location>
        <begin position="10"/>
        <end position="19"/>
    </location>
</feature>
<dbReference type="EMBL" id="CP003911">
    <property type="protein sequence ID" value="AGU47741.1"/>
    <property type="molecule type" value="Genomic_DNA"/>
</dbReference>
<dbReference type="Proteomes" id="UP000016223">
    <property type="component" value="Chromosome 1"/>
</dbReference>
<dbReference type="HOGENOM" id="CLU_102202_0_0_4"/>
<gene>
    <name evidence="2" type="ORF">VAPA_1c06110</name>
</gene>